<accession>A0A0P9L2H3</accession>
<feature type="region of interest" description="Disordered" evidence="1">
    <location>
        <begin position="34"/>
        <end position="58"/>
    </location>
</feature>
<reference evidence="2 3" key="1">
    <citation type="submission" date="2015-09" db="EMBL/GenBank/DDBJ databases">
        <title>Genome announcement of multiple Pseudomonas syringae strains.</title>
        <authorList>
            <person name="Thakur S."/>
            <person name="Wang P.W."/>
            <person name="Gong Y."/>
            <person name="Weir B.S."/>
            <person name="Guttman D.S."/>
        </authorList>
    </citation>
    <scope>NUCLEOTIDE SEQUENCE [LARGE SCALE GENOMIC DNA]</scope>
    <source>
        <strain evidence="2 3">ICMP4303</strain>
    </source>
</reference>
<evidence type="ECO:0000313" key="2">
    <source>
        <dbReference type="EMBL" id="KPW47370.1"/>
    </source>
</evidence>
<comment type="caution">
    <text evidence="2">The sequence shown here is derived from an EMBL/GenBank/DDBJ whole genome shotgun (WGS) entry which is preliminary data.</text>
</comment>
<evidence type="ECO:0000256" key="1">
    <source>
        <dbReference type="SAM" id="MobiDB-lite"/>
    </source>
</evidence>
<gene>
    <name evidence="2" type="ORF">ALO88_200023</name>
</gene>
<sequence>MPMLRVGIPIWTLRVLLRRRASVTAFPRWSVRNDSRQGEHYRAHAPRGHTDLDAPRPLATQSVGNCIPMLEREER</sequence>
<proteinExistence type="predicted"/>
<name>A0A0P9L2H3_9PSED</name>
<dbReference type="PATRIC" id="fig|251702.3.peg.4866"/>
<organism evidence="2 3">
    <name type="scientific">Pseudomonas syringae pv. antirrhini</name>
    <dbReference type="NCBI Taxonomy" id="251702"/>
    <lineage>
        <taxon>Bacteria</taxon>
        <taxon>Pseudomonadati</taxon>
        <taxon>Pseudomonadota</taxon>
        <taxon>Gammaproteobacteria</taxon>
        <taxon>Pseudomonadales</taxon>
        <taxon>Pseudomonadaceae</taxon>
        <taxon>Pseudomonas</taxon>
    </lineage>
</organism>
<dbReference type="Proteomes" id="UP000050425">
    <property type="component" value="Unassembled WGS sequence"/>
</dbReference>
<dbReference type="EMBL" id="LJPT01000112">
    <property type="protein sequence ID" value="KPW47370.1"/>
    <property type="molecule type" value="Genomic_DNA"/>
</dbReference>
<dbReference type="AlphaFoldDB" id="A0A0P9L2H3"/>
<feature type="compositionally biased region" description="Basic and acidic residues" evidence="1">
    <location>
        <begin position="34"/>
        <end position="54"/>
    </location>
</feature>
<protein>
    <submittedName>
        <fullName evidence="2">Esterase</fullName>
    </submittedName>
</protein>
<evidence type="ECO:0000313" key="3">
    <source>
        <dbReference type="Proteomes" id="UP000050425"/>
    </source>
</evidence>